<dbReference type="Pfam" id="PF09476">
    <property type="entry name" value="Pilus_CpaD"/>
    <property type="match status" value="1"/>
</dbReference>
<accession>A0A8J7PLU5</accession>
<evidence type="ECO:0000313" key="2">
    <source>
        <dbReference type="Proteomes" id="UP000664414"/>
    </source>
</evidence>
<evidence type="ECO:0000313" key="1">
    <source>
        <dbReference type="EMBL" id="MBN9412853.1"/>
    </source>
</evidence>
<name>A0A8J7PLU5_9PROT</name>
<sequence>MFKKIAALLLTSSVMLPGCYMEKNISYTRPEEPLVKKRTASQLIHYKSKHRVKLTTKEVLDLKDKVEKAQKIQDIRINIVGPHLKSAGENSLTKARINHLVRILDRLGIPNSSIQILDKINGAISQVKWEPEMVVIEVEWYDRQALKSPGWGQVMDGSVAPEGEENFGYTTNHNLAQMVTDPQDLIAGKDLKSSDGQYNSMSIERYQTDKIKAIKVERFDKAQ</sequence>
<reference evidence="1" key="1">
    <citation type="submission" date="2021-02" db="EMBL/GenBank/DDBJ databases">
        <title>Thiocyanate and organic carbon inputs drive convergent selection for specific autotrophic Afipia and Thiobacillus strains within complex microbiomes.</title>
        <authorList>
            <person name="Huddy R.J."/>
            <person name="Sachdeva R."/>
            <person name="Kadzinga F."/>
            <person name="Kantor R.S."/>
            <person name="Harrison S.T.L."/>
            <person name="Banfield J.F."/>
        </authorList>
    </citation>
    <scope>NUCLEOTIDE SEQUENCE</scope>
    <source>
        <strain evidence="1">SCN18_10_11_15_R4_P_38_20</strain>
    </source>
</reference>
<dbReference type="InterPro" id="IPR019027">
    <property type="entry name" value="Pilus_biogenesis_CpaD-related"/>
</dbReference>
<organism evidence="1 2">
    <name type="scientific">Candidatus Paracaedimonas acanthamoebae</name>
    <dbReference type="NCBI Taxonomy" id="244581"/>
    <lineage>
        <taxon>Bacteria</taxon>
        <taxon>Pseudomonadati</taxon>
        <taxon>Pseudomonadota</taxon>
        <taxon>Alphaproteobacteria</taxon>
        <taxon>Holosporales</taxon>
        <taxon>Caedimonadaceae</taxon>
        <taxon>Candidatus Paracaedimonas</taxon>
    </lineage>
</organism>
<dbReference type="EMBL" id="JAFKGL010000013">
    <property type="protein sequence ID" value="MBN9412853.1"/>
    <property type="molecule type" value="Genomic_DNA"/>
</dbReference>
<protein>
    <submittedName>
        <fullName evidence="1">Uncharacterized protein</fullName>
    </submittedName>
</protein>
<gene>
    <name evidence="1" type="ORF">J0H12_02855</name>
</gene>
<proteinExistence type="predicted"/>
<dbReference type="AlphaFoldDB" id="A0A8J7PLU5"/>
<comment type="caution">
    <text evidence="1">The sequence shown here is derived from an EMBL/GenBank/DDBJ whole genome shotgun (WGS) entry which is preliminary data.</text>
</comment>
<dbReference type="Proteomes" id="UP000664414">
    <property type="component" value="Unassembled WGS sequence"/>
</dbReference>